<dbReference type="AlphaFoldDB" id="A0AAW7XZN0"/>
<evidence type="ECO:0000256" key="3">
    <source>
        <dbReference type="ARBA" id="ARBA00022670"/>
    </source>
</evidence>
<keyword evidence="5" id="KW-0378">Hydrolase</keyword>
<evidence type="ECO:0000256" key="10">
    <source>
        <dbReference type="SAM" id="SignalP"/>
    </source>
</evidence>
<keyword evidence="4 10" id="KW-0732">Signal</keyword>
<comment type="caution">
    <text evidence="12">The sequence shown here is derived from an EMBL/GenBank/DDBJ whole genome shotgun (WGS) entry which is preliminary data.</text>
</comment>
<dbReference type="GO" id="GO:0016020">
    <property type="term" value="C:membrane"/>
    <property type="evidence" value="ECO:0007669"/>
    <property type="project" value="UniProtKB-SubCell"/>
</dbReference>
<sequence length="167" mass="18729">MLNGFSSFSFLFLLLSLVGCSSSQQSVAPQAAEVGVASFHPNTPKLQPSFVNVYDEWKGTPYRLGGTTKRGIDCSAFVQVGYSSVYQTMLPRTTGELVKMGQMVSKKQAQYGDLVFFKTGYRLRHVGIYIGNDEFMHASTSKGVIVSRLDNPYWKQAFWQIRRISFN</sequence>
<keyword evidence="3" id="KW-0645">Protease</keyword>
<feature type="signal peptide" evidence="10">
    <location>
        <begin position="1"/>
        <end position="28"/>
    </location>
</feature>
<organism evidence="12 13">
    <name type="scientific">Photobacterium sanguinicancri</name>
    <dbReference type="NCBI Taxonomy" id="875932"/>
    <lineage>
        <taxon>Bacteria</taxon>
        <taxon>Pseudomonadati</taxon>
        <taxon>Pseudomonadota</taxon>
        <taxon>Gammaproteobacteria</taxon>
        <taxon>Vibrionales</taxon>
        <taxon>Vibrionaceae</taxon>
        <taxon>Photobacterium</taxon>
    </lineage>
</organism>
<keyword evidence="6" id="KW-0788">Thiol protease</keyword>
<dbReference type="Pfam" id="PF00877">
    <property type="entry name" value="NLPC_P60"/>
    <property type="match status" value="1"/>
</dbReference>
<dbReference type="InterPro" id="IPR052062">
    <property type="entry name" value="Murein_DD/LD_carboxypeptidase"/>
</dbReference>
<comment type="similarity">
    <text evidence="2">Belongs to the peptidase C40 family.</text>
</comment>
<evidence type="ECO:0000256" key="6">
    <source>
        <dbReference type="ARBA" id="ARBA00022807"/>
    </source>
</evidence>
<evidence type="ECO:0000313" key="12">
    <source>
        <dbReference type="EMBL" id="MDO6541763.1"/>
    </source>
</evidence>
<evidence type="ECO:0000256" key="5">
    <source>
        <dbReference type="ARBA" id="ARBA00022801"/>
    </source>
</evidence>
<dbReference type="PANTHER" id="PTHR47360:SF3">
    <property type="entry name" value="MUREIN DD-ENDOPEPTIDASE MEPS_MUREIN LD-CARBOXYPEPTIDASE"/>
    <property type="match status" value="1"/>
</dbReference>
<reference evidence="12" key="1">
    <citation type="submission" date="2023-07" db="EMBL/GenBank/DDBJ databases">
        <title>Genome content predicts the carbon catabolic preferences of heterotrophic bacteria.</title>
        <authorList>
            <person name="Gralka M."/>
        </authorList>
    </citation>
    <scope>NUCLEOTIDE SEQUENCE</scope>
    <source>
        <strain evidence="12">G2M05</strain>
    </source>
</reference>
<keyword evidence="9" id="KW-0449">Lipoprotein</keyword>
<dbReference type="InterPro" id="IPR000064">
    <property type="entry name" value="NLP_P60_dom"/>
</dbReference>
<comment type="subcellular location">
    <subcellularLocation>
        <location evidence="1">Membrane</location>
        <topology evidence="1">Lipid-anchor</topology>
    </subcellularLocation>
</comment>
<keyword evidence="8" id="KW-0564">Palmitate</keyword>
<dbReference type="GO" id="GO:0006508">
    <property type="term" value="P:proteolysis"/>
    <property type="evidence" value="ECO:0007669"/>
    <property type="project" value="UniProtKB-KW"/>
</dbReference>
<dbReference type="Gene3D" id="3.90.1720.10">
    <property type="entry name" value="endopeptidase domain like (from Nostoc punctiforme)"/>
    <property type="match status" value="1"/>
</dbReference>
<dbReference type="EMBL" id="JAUOPU010000003">
    <property type="protein sequence ID" value="MDO6541763.1"/>
    <property type="molecule type" value="Genomic_DNA"/>
</dbReference>
<evidence type="ECO:0000256" key="9">
    <source>
        <dbReference type="ARBA" id="ARBA00023288"/>
    </source>
</evidence>
<evidence type="ECO:0000256" key="4">
    <source>
        <dbReference type="ARBA" id="ARBA00022729"/>
    </source>
</evidence>
<dbReference type="PROSITE" id="PS51935">
    <property type="entry name" value="NLPC_P60"/>
    <property type="match status" value="1"/>
</dbReference>
<evidence type="ECO:0000256" key="8">
    <source>
        <dbReference type="ARBA" id="ARBA00023139"/>
    </source>
</evidence>
<dbReference type="InterPro" id="IPR038765">
    <property type="entry name" value="Papain-like_cys_pep_sf"/>
</dbReference>
<dbReference type="PANTHER" id="PTHR47360">
    <property type="entry name" value="MUREIN DD-ENDOPEPTIDASE MEPS/MUREIN LD-CARBOXYPEPTIDASE"/>
    <property type="match status" value="1"/>
</dbReference>
<evidence type="ECO:0000313" key="13">
    <source>
        <dbReference type="Proteomes" id="UP001170624"/>
    </source>
</evidence>
<keyword evidence="7" id="KW-0472">Membrane</keyword>
<dbReference type="GO" id="GO:0008234">
    <property type="term" value="F:cysteine-type peptidase activity"/>
    <property type="evidence" value="ECO:0007669"/>
    <property type="project" value="UniProtKB-KW"/>
</dbReference>
<evidence type="ECO:0000256" key="2">
    <source>
        <dbReference type="ARBA" id="ARBA00007074"/>
    </source>
</evidence>
<protein>
    <submittedName>
        <fullName evidence="12">NlpC/P60 family protein</fullName>
    </submittedName>
</protein>
<name>A0AAW7XZN0_9GAMM</name>
<gene>
    <name evidence="12" type="ORF">Q4568_04425</name>
</gene>
<feature type="chain" id="PRO_5043386980" evidence="10">
    <location>
        <begin position="29"/>
        <end position="167"/>
    </location>
</feature>
<evidence type="ECO:0000256" key="1">
    <source>
        <dbReference type="ARBA" id="ARBA00004635"/>
    </source>
</evidence>
<dbReference type="Proteomes" id="UP001170624">
    <property type="component" value="Unassembled WGS sequence"/>
</dbReference>
<dbReference type="SUPFAM" id="SSF54001">
    <property type="entry name" value="Cysteine proteinases"/>
    <property type="match status" value="1"/>
</dbReference>
<proteinExistence type="inferred from homology"/>
<evidence type="ECO:0000259" key="11">
    <source>
        <dbReference type="PROSITE" id="PS51935"/>
    </source>
</evidence>
<evidence type="ECO:0000256" key="7">
    <source>
        <dbReference type="ARBA" id="ARBA00023136"/>
    </source>
</evidence>
<accession>A0AAW7XZN0</accession>
<feature type="domain" description="NlpC/P60" evidence="11">
    <location>
        <begin position="44"/>
        <end position="165"/>
    </location>
</feature>